<proteinExistence type="inferred from homology"/>
<organism evidence="6 7">
    <name type="scientific">Acetobacter peroxydans</name>
    <dbReference type="NCBI Taxonomy" id="104098"/>
    <lineage>
        <taxon>Bacteria</taxon>
        <taxon>Pseudomonadati</taxon>
        <taxon>Pseudomonadota</taxon>
        <taxon>Alphaproteobacteria</taxon>
        <taxon>Acetobacterales</taxon>
        <taxon>Acetobacteraceae</taxon>
        <taxon>Acetobacter</taxon>
    </lineage>
</organism>
<evidence type="ECO:0000313" key="6">
    <source>
        <dbReference type="EMBL" id="GEB84943.1"/>
    </source>
</evidence>
<dbReference type="PANTHER" id="PTHR42988">
    <property type="entry name" value="PHOSPHOHYDROLASE"/>
    <property type="match status" value="1"/>
</dbReference>
<dbReference type="RefSeq" id="WP_141374855.1">
    <property type="nucleotide sequence ID" value="NZ_BAPL01000030.1"/>
</dbReference>
<evidence type="ECO:0000259" key="5">
    <source>
        <dbReference type="Pfam" id="PF00149"/>
    </source>
</evidence>
<evidence type="ECO:0000256" key="2">
    <source>
        <dbReference type="ARBA" id="ARBA00022801"/>
    </source>
</evidence>
<feature type="domain" description="Calcineurin-like phosphoesterase" evidence="5">
    <location>
        <begin position="8"/>
        <end position="226"/>
    </location>
</feature>
<dbReference type="AlphaFoldDB" id="A0A4Y3TT88"/>
<sequence>MTVLTSVWIAHLSDLHLPITGRLQIREIRLKRILGLLSWLTRRRHIHHLRWLSCVIRDALSTHPDLLAVTGDLTNLGAMVEFRNARQWLDGQNLPPTLIVPGNHEILVRENYAQKQALWAPWLHPASLYPRLSCLSAGNVILIGLNTARPSLPFLATGAIGKAQLDQLAACLREARSKGLCRVVLLHHPPTRCLVVWRKRLEDLQALEEVLQREGAELVLHGHSHRATVSHIAGTDIPVISSSSASHAPGHEDSAAGWNHIGIEQAPAGWNITVQRRFLAPSGTMCDSPLLQHYFLNRPVPLSSA</sequence>
<dbReference type="PANTHER" id="PTHR42988:SF2">
    <property type="entry name" value="CYCLIC NUCLEOTIDE PHOSPHODIESTERASE CBUA0032-RELATED"/>
    <property type="match status" value="1"/>
</dbReference>
<dbReference type="Proteomes" id="UP000317730">
    <property type="component" value="Unassembled WGS sequence"/>
</dbReference>
<dbReference type="InterPro" id="IPR029052">
    <property type="entry name" value="Metallo-depent_PP-like"/>
</dbReference>
<keyword evidence="3" id="KW-0408">Iron</keyword>
<comment type="similarity">
    <text evidence="4">Belongs to the cyclic nucleotide phosphodiesterase class-III family.</text>
</comment>
<dbReference type="Pfam" id="PF00149">
    <property type="entry name" value="Metallophos"/>
    <property type="match status" value="1"/>
</dbReference>
<dbReference type="GO" id="GO:0046872">
    <property type="term" value="F:metal ion binding"/>
    <property type="evidence" value="ECO:0007669"/>
    <property type="project" value="UniProtKB-KW"/>
</dbReference>
<evidence type="ECO:0000256" key="4">
    <source>
        <dbReference type="ARBA" id="ARBA00025742"/>
    </source>
</evidence>
<dbReference type="SUPFAM" id="SSF56300">
    <property type="entry name" value="Metallo-dependent phosphatases"/>
    <property type="match status" value="1"/>
</dbReference>
<reference evidence="6 7" key="1">
    <citation type="submission" date="2019-06" db="EMBL/GenBank/DDBJ databases">
        <title>Whole genome shotgun sequence of Acetobacter peroxydans NBRC 13755.</title>
        <authorList>
            <person name="Hosoyama A."/>
            <person name="Uohara A."/>
            <person name="Ohji S."/>
            <person name="Ichikawa N."/>
        </authorList>
    </citation>
    <scope>NUCLEOTIDE SEQUENCE [LARGE SCALE GENOMIC DNA]</scope>
    <source>
        <strain evidence="6 7">NBRC 13755</strain>
    </source>
</reference>
<name>A0A4Y3TT88_9PROT</name>
<keyword evidence="7" id="KW-1185">Reference proteome</keyword>
<evidence type="ECO:0000313" key="7">
    <source>
        <dbReference type="Proteomes" id="UP000317730"/>
    </source>
</evidence>
<dbReference type="InterPro" id="IPR004843">
    <property type="entry name" value="Calcineurin-like_PHP"/>
</dbReference>
<gene>
    <name evidence="6" type="ORF">APE01nite_07400</name>
</gene>
<evidence type="ECO:0000256" key="1">
    <source>
        <dbReference type="ARBA" id="ARBA00022723"/>
    </source>
</evidence>
<accession>A0A4Y3TT88</accession>
<keyword evidence="1" id="KW-0479">Metal-binding</keyword>
<evidence type="ECO:0000256" key="3">
    <source>
        <dbReference type="ARBA" id="ARBA00023004"/>
    </source>
</evidence>
<comment type="caution">
    <text evidence="6">The sequence shown here is derived from an EMBL/GenBank/DDBJ whole genome shotgun (WGS) entry which is preliminary data.</text>
</comment>
<dbReference type="Gene3D" id="3.60.21.10">
    <property type="match status" value="1"/>
</dbReference>
<protein>
    <submittedName>
        <fullName evidence="6">Metallophosphoesterase</fullName>
    </submittedName>
</protein>
<dbReference type="EMBL" id="BJMV01000002">
    <property type="protein sequence ID" value="GEB84943.1"/>
    <property type="molecule type" value="Genomic_DNA"/>
</dbReference>
<dbReference type="GO" id="GO:0016787">
    <property type="term" value="F:hydrolase activity"/>
    <property type="evidence" value="ECO:0007669"/>
    <property type="project" value="UniProtKB-KW"/>
</dbReference>
<dbReference type="OrthoDB" id="9794568at2"/>
<dbReference type="InterPro" id="IPR050884">
    <property type="entry name" value="CNP_phosphodiesterase-III"/>
</dbReference>
<keyword evidence="2" id="KW-0378">Hydrolase</keyword>